<feature type="signal peptide" evidence="2">
    <location>
        <begin position="1"/>
        <end position="24"/>
    </location>
</feature>
<name>A0ABS3YU53_9BACT</name>
<evidence type="ECO:0000256" key="1">
    <source>
        <dbReference type="SAM" id="Coils"/>
    </source>
</evidence>
<sequence>MRKNHVLLAINLMAFVICSHSVLAQPIYQWNGNRWMSSSSSFTPFLEIMKSQTGALGPVLRLTNGAGMPGAQCAFEIATFDAGTNPANFRIVATDLGDYASRVEFQNKPRGVIGDPLQTRLTIADFGFVGIGTTNPASKLHVSEGNIAASTNDQLDGFVQMWGGNAVIWKYGSTSNGLRFGSANDLNAGGWSEKMRISDNGAVCIGTILNNPPDYKLFVELGIRTRKVKVDAVNPWPDYVFHSNYPLRPLSEVEQYVKQYGHLPEVPSAEEVNKEGIDLGNNQAALLKKIEELTLYVIEQNKKQEKQEILIQEQSKLLQAQQQKLEELENQVKGKH</sequence>
<accession>A0ABS3YU53</accession>
<evidence type="ECO:0000256" key="2">
    <source>
        <dbReference type="SAM" id="SignalP"/>
    </source>
</evidence>
<feature type="coiled-coil region" evidence="1">
    <location>
        <begin position="303"/>
        <end position="331"/>
    </location>
</feature>
<evidence type="ECO:0000313" key="3">
    <source>
        <dbReference type="EMBL" id="MBO9201452.1"/>
    </source>
</evidence>
<organism evidence="3 4">
    <name type="scientific">Niastella soli</name>
    <dbReference type="NCBI Taxonomy" id="2821487"/>
    <lineage>
        <taxon>Bacteria</taxon>
        <taxon>Pseudomonadati</taxon>
        <taxon>Bacteroidota</taxon>
        <taxon>Chitinophagia</taxon>
        <taxon>Chitinophagales</taxon>
        <taxon>Chitinophagaceae</taxon>
        <taxon>Niastella</taxon>
    </lineage>
</organism>
<protein>
    <recommendedName>
        <fullName evidence="5">Cell wall anchor protein</fullName>
    </recommendedName>
</protein>
<keyword evidence="1" id="KW-0175">Coiled coil</keyword>
<keyword evidence="2" id="KW-0732">Signal</keyword>
<gene>
    <name evidence="3" type="ORF">J7I42_14315</name>
</gene>
<dbReference type="EMBL" id="JAGHKO010000003">
    <property type="protein sequence ID" value="MBO9201452.1"/>
    <property type="molecule type" value="Genomic_DNA"/>
</dbReference>
<dbReference type="RefSeq" id="WP_209139506.1">
    <property type="nucleotide sequence ID" value="NZ_JAGHKO010000003.1"/>
</dbReference>
<reference evidence="3 4" key="1">
    <citation type="submission" date="2021-03" db="EMBL/GenBank/DDBJ databases">
        <title>Assistant Professor.</title>
        <authorList>
            <person name="Huq M.A."/>
        </authorList>
    </citation>
    <scope>NUCLEOTIDE SEQUENCE [LARGE SCALE GENOMIC DNA]</scope>
    <source>
        <strain evidence="3 4">MAH-29</strain>
    </source>
</reference>
<dbReference type="Proteomes" id="UP000677244">
    <property type="component" value="Unassembled WGS sequence"/>
</dbReference>
<evidence type="ECO:0008006" key="5">
    <source>
        <dbReference type="Google" id="ProtNLM"/>
    </source>
</evidence>
<evidence type="ECO:0000313" key="4">
    <source>
        <dbReference type="Proteomes" id="UP000677244"/>
    </source>
</evidence>
<feature type="chain" id="PRO_5046228420" description="Cell wall anchor protein" evidence="2">
    <location>
        <begin position="25"/>
        <end position="336"/>
    </location>
</feature>
<keyword evidence="4" id="KW-1185">Reference proteome</keyword>
<proteinExistence type="predicted"/>
<comment type="caution">
    <text evidence="3">The sequence shown here is derived from an EMBL/GenBank/DDBJ whole genome shotgun (WGS) entry which is preliminary data.</text>
</comment>